<name>A0A1I6BAH3_9BACI</name>
<dbReference type="GeneID" id="93711981"/>
<feature type="domain" description="Cyclophilin-like" evidence="1">
    <location>
        <begin position="6"/>
        <end position="52"/>
    </location>
</feature>
<evidence type="ECO:0000313" key="2">
    <source>
        <dbReference type="EMBL" id="SFQ77940.1"/>
    </source>
</evidence>
<dbReference type="Proteomes" id="UP000182762">
    <property type="component" value="Unassembled WGS sequence"/>
</dbReference>
<evidence type="ECO:0000313" key="3">
    <source>
        <dbReference type="Proteomes" id="UP000182762"/>
    </source>
</evidence>
<keyword evidence="3" id="KW-1185">Reference proteome</keyword>
<proteinExistence type="predicted"/>
<dbReference type="RefSeq" id="WP_061805729.1">
    <property type="nucleotide sequence ID" value="NZ_FOXX01000009.1"/>
</dbReference>
<gene>
    <name evidence="2" type="ORF">SAMN02745910_03378</name>
</gene>
<dbReference type="EMBL" id="FOXX01000009">
    <property type="protein sequence ID" value="SFQ77940.1"/>
    <property type="molecule type" value="Genomic_DNA"/>
</dbReference>
<organism evidence="2 3">
    <name type="scientific">Priestia endophytica DSM 13796</name>
    <dbReference type="NCBI Taxonomy" id="1121089"/>
    <lineage>
        <taxon>Bacteria</taxon>
        <taxon>Bacillati</taxon>
        <taxon>Bacillota</taxon>
        <taxon>Bacilli</taxon>
        <taxon>Bacillales</taxon>
        <taxon>Bacillaceae</taxon>
        <taxon>Priestia</taxon>
    </lineage>
</organism>
<dbReference type="InterPro" id="IPR041183">
    <property type="entry name" value="Cyclophilin-like"/>
</dbReference>
<evidence type="ECO:0000259" key="1">
    <source>
        <dbReference type="Pfam" id="PF18050"/>
    </source>
</evidence>
<comment type="caution">
    <text evidence="2">The sequence shown here is derived from an EMBL/GenBank/DDBJ whole genome shotgun (WGS) entry which is preliminary data.</text>
</comment>
<sequence>MEGTRITIGDWELVSVMEDNPTTRLFLSKLPTTVNFCDLAGGEKVGDALQALSCFSISILEMPNEHTLILDIGICYIQKAQLE</sequence>
<accession>A0A1I6BAH3</accession>
<dbReference type="Pfam" id="PF18050">
    <property type="entry name" value="Cyclophil_like2"/>
    <property type="match status" value="1"/>
</dbReference>
<protein>
    <recommendedName>
        <fullName evidence="1">Cyclophilin-like domain-containing protein</fullName>
    </recommendedName>
</protein>
<reference evidence="2 3" key="1">
    <citation type="submission" date="2016-10" db="EMBL/GenBank/DDBJ databases">
        <authorList>
            <person name="Varghese N."/>
            <person name="Submissions S."/>
        </authorList>
    </citation>
    <scope>NUCLEOTIDE SEQUENCE [LARGE SCALE GENOMIC DNA]</scope>
    <source>
        <strain evidence="2 3">DSM 13796</strain>
    </source>
</reference>